<evidence type="ECO:0000313" key="6">
    <source>
        <dbReference type="Proteomes" id="UP001151071"/>
    </source>
</evidence>
<dbReference type="InterPro" id="IPR028082">
    <property type="entry name" value="Peripla_BP_I"/>
</dbReference>
<proteinExistence type="predicted"/>
<dbReference type="Gene3D" id="3.40.50.2300">
    <property type="match status" value="2"/>
</dbReference>
<dbReference type="CDD" id="cd06267">
    <property type="entry name" value="PBP1_LacI_sugar_binding-like"/>
    <property type="match status" value="1"/>
</dbReference>
<keyword evidence="1" id="KW-0805">Transcription regulation</keyword>
<feature type="non-terminal residue" evidence="5">
    <location>
        <position position="1"/>
    </location>
</feature>
<dbReference type="InterPro" id="IPR046335">
    <property type="entry name" value="LacI/GalR-like_sensor"/>
</dbReference>
<evidence type="ECO:0000256" key="1">
    <source>
        <dbReference type="ARBA" id="ARBA00023015"/>
    </source>
</evidence>
<keyword evidence="6" id="KW-1185">Reference proteome</keyword>
<feature type="domain" description="Transcriptional regulator LacI/GalR-like sensor" evidence="4">
    <location>
        <begin position="77"/>
        <end position="235"/>
    </location>
</feature>
<dbReference type="SUPFAM" id="SSF53822">
    <property type="entry name" value="Periplasmic binding protein-like I"/>
    <property type="match status" value="1"/>
</dbReference>
<evidence type="ECO:0000256" key="3">
    <source>
        <dbReference type="ARBA" id="ARBA00023163"/>
    </source>
</evidence>
<sequence length="240" mass="26349">VGHLDLECFYCRTLGSPCPMLSLASGFILASGFENTSMVKELLKKKVPTAVIAREMPQIEVDTVSIDNFLGGYLATSHLVGLGHKKIAIIARDLWSNRERMRGYRQALLEADLSFGKDVEYVTASTVDSGRELAEKLLDSTDPPTAIFACNDLLAIGAIQAAKQLGFRVPQDVSVVGFDNTVWASVSDPPLTTVSQPFREMGREVMDLLVQEIEGKKKGKKRIVLLPELIVRQSTTQPNQ</sequence>
<keyword evidence="2" id="KW-0238">DNA-binding</keyword>
<gene>
    <name evidence="5" type="ORF">O3V59_19000</name>
</gene>
<organism evidence="5 6">
    <name type="scientific">Brevibacillus thermoruber</name>
    <dbReference type="NCBI Taxonomy" id="33942"/>
    <lineage>
        <taxon>Bacteria</taxon>
        <taxon>Bacillati</taxon>
        <taxon>Bacillota</taxon>
        <taxon>Bacilli</taxon>
        <taxon>Bacillales</taxon>
        <taxon>Paenibacillaceae</taxon>
        <taxon>Brevibacillus</taxon>
    </lineage>
</organism>
<dbReference type="PANTHER" id="PTHR30146:SF109">
    <property type="entry name" value="HTH-TYPE TRANSCRIPTIONAL REGULATOR GALS"/>
    <property type="match status" value="1"/>
</dbReference>
<reference evidence="5" key="1">
    <citation type="submission" date="2022-12" db="EMBL/GenBank/DDBJ databases">
        <title>Draft genome sequence of the thermophilic strain Brevibacillus thermoruber HT42, isolated from Los Humeros, Puebla, Mexico, with biotechnological potential.</title>
        <authorList>
            <person name="Lara Sanchez J."/>
            <person name="Solis Palacios R."/>
            <person name="Bustos Baena A.S."/>
            <person name="Ruz Baez A.E."/>
            <person name="Espinosa Luna G."/>
            <person name="Oliart Ros R.M."/>
        </authorList>
    </citation>
    <scope>NUCLEOTIDE SEQUENCE</scope>
    <source>
        <strain evidence="5">HT42</strain>
    </source>
</reference>
<name>A0A9X3TU07_9BACL</name>
<dbReference type="Proteomes" id="UP001151071">
    <property type="component" value="Unassembled WGS sequence"/>
</dbReference>
<evidence type="ECO:0000256" key="2">
    <source>
        <dbReference type="ARBA" id="ARBA00023125"/>
    </source>
</evidence>
<dbReference type="AlphaFoldDB" id="A0A9X3TU07"/>
<accession>A0A9X3TU07</accession>
<dbReference type="EMBL" id="JAPYYP010000032">
    <property type="protein sequence ID" value="MDA5110442.1"/>
    <property type="molecule type" value="Genomic_DNA"/>
</dbReference>
<keyword evidence="3" id="KW-0804">Transcription</keyword>
<evidence type="ECO:0000313" key="5">
    <source>
        <dbReference type="EMBL" id="MDA5110442.1"/>
    </source>
</evidence>
<protein>
    <submittedName>
        <fullName evidence="5">Substrate-binding domain-containing protein</fullName>
    </submittedName>
</protein>
<dbReference type="RefSeq" id="WP_271140765.1">
    <property type="nucleotide sequence ID" value="NZ_JAPYYP010000032.1"/>
</dbReference>
<comment type="caution">
    <text evidence="5">The sequence shown here is derived from an EMBL/GenBank/DDBJ whole genome shotgun (WGS) entry which is preliminary data.</text>
</comment>
<dbReference type="GO" id="GO:0003700">
    <property type="term" value="F:DNA-binding transcription factor activity"/>
    <property type="evidence" value="ECO:0007669"/>
    <property type="project" value="TreeGrafter"/>
</dbReference>
<dbReference type="GO" id="GO:0000976">
    <property type="term" value="F:transcription cis-regulatory region binding"/>
    <property type="evidence" value="ECO:0007669"/>
    <property type="project" value="TreeGrafter"/>
</dbReference>
<dbReference type="Pfam" id="PF13377">
    <property type="entry name" value="Peripla_BP_3"/>
    <property type="match status" value="1"/>
</dbReference>
<evidence type="ECO:0000259" key="4">
    <source>
        <dbReference type="Pfam" id="PF13377"/>
    </source>
</evidence>
<dbReference type="PANTHER" id="PTHR30146">
    <property type="entry name" value="LACI-RELATED TRANSCRIPTIONAL REPRESSOR"/>
    <property type="match status" value="1"/>
</dbReference>